<dbReference type="AlphaFoldDB" id="A0A2R5F5E9"/>
<keyword evidence="4 12" id="KW-0328">Glycosyltransferase</keyword>
<dbReference type="InterPro" id="IPR005940">
    <property type="entry name" value="Anthranilate_Pribosyl_Tfrase"/>
</dbReference>
<dbReference type="Pfam" id="PF02885">
    <property type="entry name" value="Glycos_trans_3N"/>
    <property type="match status" value="1"/>
</dbReference>
<dbReference type="Pfam" id="PF00591">
    <property type="entry name" value="Glycos_transf_3"/>
    <property type="match status" value="1"/>
</dbReference>
<feature type="binding site" evidence="12">
    <location>
        <begin position="89"/>
        <end position="90"/>
    </location>
    <ligand>
        <name>5-phospho-alpha-D-ribose 1-diphosphate</name>
        <dbReference type="ChEBI" id="CHEBI:58017"/>
    </ligand>
</feature>
<comment type="cofactor">
    <cofactor evidence="12">
        <name>Mg(2+)</name>
        <dbReference type="ChEBI" id="CHEBI:18420"/>
    </cofactor>
    <text evidence="12">Binds 2 magnesium ions per monomer.</text>
</comment>
<evidence type="ECO:0000259" key="14">
    <source>
        <dbReference type="Pfam" id="PF02885"/>
    </source>
</evidence>
<evidence type="ECO:0000313" key="16">
    <source>
        <dbReference type="Proteomes" id="UP000245202"/>
    </source>
</evidence>
<comment type="similarity">
    <text evidence="11">In the C-terminal section; belongs to the anthranilate phosphoribosyltransferase family.</text>
</comment>
<evidence type="ECO:0000313" key="15">
    <source>
        <dbReference type="EMBL" id="GBG12023.1"/>
    </source>
</evidence>
<evidence type="ECO:0000256" key="1">
    <source>
        <dbReference type="ARBA" id="ARBA00004907"/>
    </source>
</evidence>
<comment type="similarity">
    <text evidence="12">Belongs to the anthranilate phosphoribosyltransferase family.</text>
</comment>
<evidence type="ECO:0000256" key="2">
    <source>
        <dbReference type="ARBA" id="ARBA00011738"/>
    </source>
</evidence>
<comment type="pathway">
    <text evidence="1 12">Amino-acid biosynthesis; L-tryptophan biosynthesis; L-tryptophan from chorismate: step 2/5.</text>
</comment>
<dbReference type="Proteomes" id="UP000245202">
    <property type="component" value="Unassembled WGS sequence"/>
</dbReference>
<dbReference type="Gene3D" id="3.40.1030.10">
    <property type="entry name" value="Nucleoside phosphorylase/phosphoribosyltransferase catalytic domain"/>
    <property type="match status" value="1"/>
</dbReference>
<dbReference type="PANTHER" id="PTHR43285:SF2">
    <property type="entry name" value="ANTHRANILATE PHOSPHORIBOSYLTRANSFERASE"/>
    <property type="match status" value="1"/>
</dbReference>
<dbReference type="InterPro" id="IPR035902">
    <property type="entry name" value="Nuc_phospho_transferase"/>
</dbReference>
<dbReference type="GO" id="GO:0000162">
    <property type="term" value="P:L-tryptophan biosynthetic process"/>
    <property type="evidence" value="ECO:0007669"/>
    <property type="project" value="UniProtKB-UniRule"/>
</dbReference>
<dbReference type="EC" id="2.4.2.18" evidence="12"/>
<reference evidence="15 16" key="1">
    <citation type="submission" date="2017-08" db="EMBL/GenBank/DDBJ databases">
        <title>Substantial Increase in Enzyme Production by Combined Drug-Resistance Mutations in Paenibacillus agaridevorans.</title>
        <authorList>
            <person name="Tanaka Y."/>
            <person name="Funane K."/>
            <person name="Hosaka T."/>
            <person name="Shiwa Y."/>
            <person name="Fujita N."/>
            <person name="Miyazaki T."/>
            <person name="Yoshikawa H."/>
            <person name="Murakami K."/>
            <person name="Kasahara K."/>
            <person name="Inaoka T."/>
            <person name="Hiraga Y."/>
            <person name="Ochi K."/>
        </authorList>
    </citation>
    <scope>NUCLEOTIDE SEQUENCE [LARGE SCALE GENOMIC DNA]</scope>
    <source>
        <strain evidence="15 16">T-3040</strain>
    </source>
</reference>
<dbReference type="InterPro" id="IPR036320">
    <property type="entry name" value="Glycosyl_Trfase_fam3_N_dom_sf"/>
</dbReference>
<feature type="binding site" evidence="12">
    <location>
        <position position="232"/>
    </location>
    <ligand>
        <name>Mg(2+)</name>
        <dbReference type="ChEBI" id="CHEBI:18420"/>
        <label>1</label>
    </ligand>
</feature>
<comment type="caution">
    <text evidence="15">The sequence shown here is derived from an EMBL/GenBank/DDBJ whole genome shotgun (WGS) entry which is preliminary data.</text>
</comment>
<dbReference type="EMBL" id="BDQX01000458">
    <property type="protein sequence ID" value="GBG12023.1"/>
    <property type="molecule type" value="Genomic_DNA"/>
</dbReference>
<feature type="binding site" evidence="12">
    <location>
        <position position="232"/>
    </location>
    <ligand>
        <name>Mg(2+)</name>
        <dbReference type="ChEBI" id="CHEBI:18420"/>
        <label>2</label>
    </ligand>
</feature>
<evidence type="ECO:0000256" key="6">
    <source>
        <dbReference type="ARBA" id="ARBA00022723"/>
    </source>
</evidence>
<evidence type="ECO:0000256" key="8">
    <source>
        <dbReference type="ARBA" id="ARBA00022842"/>
    </source>
</evidence>
<dbReference type="GO" id="GO:0000287">
    <property type="term" value="F:magnesium ion binding"/>
    <property type="evidence" value="ECO:0007669"/>
    <property type="project" value="UniProtKB-UniRule"/>
</dbReference>
<dbReference type="Gene3D" id="1.20.970.10">
    <property type="entry name" value="Transferase, Pyrimidine Nucleoside Phosphorylase, Chain C"/>
    <property type="match status" value="1"/>
</dbReference>
<dbReference type="FunFam" id="3.40.1030.10:FF:000002">
    <property type="entry name" value="Anthranilate phosphoribosyltransferase"/>
    <property type="match status" value="1"/>
</dbReference>
<feature type="binding site" evidence="12">
    <location>
        <begin position="114"/>
        <end position="122"/>
    </location>
    <ligand>
        <name>5-phospho-alpha-D-ribose 1-diphosphate</name>
        <dbReference type="ChEBI" id="CHEBI:58017"/>
    </ligand>
</feature>
<evidence type="ECO:0000256" key="10">
    <source>
        <dbReference type="ARBA" id="ARBA00052328"/>
    </source>
</evidence>
<evidence type="ECO:0000256" key="9">
    <source>
        <dbReference type="ARBA" id="ARBA00023141"/>
    </source>
</evidence>
<organism evidence="15 16">
    <name type="scientific">Paenibacillus agaridevorans</name>
    <dbReference type="NCBI Taxonomy" id="171404"/>
    <lineage>
        <taxon>Bacteria</taxon>
        <taxon>Bacillati</taxon>
        <taxon>Bacillota</taxon>
        <taxon>Bacilli</taxon>
        <taxon>Bacillales</taxon>
        <taxon>Paenibacillaceae</taxon>
        <taxon>Paenibacillus</taxon>
    </lineage>
</organism>
<keyword evidence="6 12" id="KW-0479">Metal-binding</keyword>
<name>A0A2R5F5E9_9BACL</name>
<dbReference type="UniPathway" id="UPA00035">
    <property type="reaction ID" value="UER00041"/>
</dbReference>
<feature type="binding site" evidence="12">
    <location>
        <position position="231"/>
    </location>
    <ligand>
        <name>Mg(2+)</name>
        <dbReference type="ChEBI" id="CHEBI:18420"/>
        <label>2</label>
    </ligand>
</feature>
<evidence type="ECO:0000259" key="13">
    <source>
        <dbReference type="Pfam" id="PF00591"/>
    </source>
</evidence>
<dbReference type="InterPro" id="IPR017459">
    <property type="entry name" value="Glycosyl_Trfase_fam3_N_dom"/>
</dbReference>
<comment type="subunit">
    <text evidence="2 12">Homodimer.</text>
</comment>
<evidence type="ECO:0000256" key="3">
    <source>
        <dbReference type="ARBA" id="ARBA00022605"/>
    </source>
</evidence>
<keyword evidence="8 12" id="KW-0460">Magnesium</keyword>
<evidence type="ECO:0000256" key="11">
    <source>
        <dbReference type="ARBA" id="ARBA00061188"/>
    </source>
</evidence>
<protein>
    <recommendedName>
        <fullName evidence="12">Anthranilate phosphoribosyltransferase</fullName>
        <ecNumber evidence="12">2.4.2.18</ecNumber>
    </recommendedName>
</protein>
<feature type="binding site" evidence="12">
    <location>
        <position position="86"/>
    </location>
    <ligand>
        <name>anthranilate</name>
        <dbReference type="ChEBI" id="CHEBI:16567"/>
        <label>1</label>
    </ligand>
</feature>
<feature type="binding site" evidence="12">
    <location>
        <position position="98"/>
    </location>
    <ligand>
        <name>Mg(2+)</name>
        <dbReference type="ChEBI" id="CHEBI:18420"/>
        <label>1</label>
    </ligand>
</feature>
<dbReference type="InterPro" id="IPR000312">
    <property type="entry name" value="Glycosyl_Trfase_fam3"/>
</dbReference>
<accession>A0A2R5F5E9</accession>
<keyword evidence="3 12" id="KW-0028">Amino-acid biosynthesis</keyword>
<dbReference type="PANTHER" id="PTHR43285">
    <property type="entry name" value="ANTHRANILATE PHOSPHORIBOSYLTRANSFERASE"/>
    <property type="match status" value="1"/>
</dbReference>
<dbReference type="NCBIfam" id="TIGR01245">
    <property type="entry name" value="trpD"/>
    <property type="match status" value="1"/>
</dbReference>
<feature type="binding site" evidence="12">
    <location>
        <position position="86"/>
    </location>
    <ligand>
        <name>5-phospho-alpha-D-ribose 1-diphosphate</name>
        <dbReference type="ChEBI" id="CHEBI:58017"/>
    </ligand>
</feature>
<keyword evidence="7 12" id="KW-0822">Tryptophan biosynthesis</keyword>
<proteinExistence type="inferred from homology"/>
<feature type="binding site" evidence="12">
    <location>
        <position position="126"/>
    </location>
    <ligand>
        <name>5-phospho-alpha-D-ribose 1-diphosphate</name>
        <dbReference type="ChEBI" id="CHEBI:58017"/>
    </ligand>
</feature>
<evidence type="ECO:0000256" key="7">
    <source>
        <dbReference type="ARBA" id="ARBA00022822"/>
    </source>
</evidence>
<comment type="function">
    <text evidence="12">Catalyzes the transfer of the phosphoribosyl group of 5-phosphorylribose-1-pyrophosphate (PRPP) to anthranilate to yield N-(5'-phosphoribosyl)-anthranilate (PRA).</text>
</comment>
<keyword evidence="16" id="KW-1185">Reference proteome</keyword>
<evidence type="ECO:0000256" key="4">
    <source>
        <dbReference type="ARBA" id="ARBA00022676"/>
    </source>
</evidence>
<dbReference type="FunFam" id="1.20.970.10:FF:000006">
    <property type="entry name" value="Anthranilate phosphoribosyltransferase"/>
    <property type="match status" value="1"/>
</dbReference>
<gene>
    <name evidence="12" type="primary">trpD</name>
    <name evidence="15" type="ORF">PAT3040_06883</name>
</gene>
<comment type="catalytic activity">
    <reaction evidence="10 12">
        <text>N-(5-phospho-beta-D-ribosyl)anthranilate + diphosphate = 5-phospho-alpha-D-ribose 1-diphosphate + anthranilate</text>
        <dbReference type="Rhea" id="RHEA:11768"/>
        <dbReference type="ChEBI" id="CHEBI:16567"/>
        <dbReference type="ChEBI" id="CHEBI:18277"/>
        <dbReference type="ChEBI" id="CHEBI:33019"/>
        <dbReference type="ChEBI" id="CHEBI:58017"/>
        <dbReference type="EC" id="2.4.2.18"/>
    </reaction>
</comment>
<feature type="binding site" evidence="12">
    <location>
        <position position="117"/>
    </location>
    <ligand>
        <name>anthranilate</name>
        <dbReference type="ChEBI" id="CHEBI:16567"/>
        <label>1</label>
    </ligand>
</feature>
<evidence type="ECO:0000256" key="5">
    <source>
        <dbReference type="ARBA" id="ARBA00022679"/>
    </source>
</evidence>
<keyword evidence="5 12" id="KW-0808">Transferase</keyword>
<dbReference type="GO" id="GO:0004048">
    <property type="term" value="F:anthranilate phosphoribosyltransferase activity"/>
    <property type="evidence" value="ECO:0007669"/>
    <property type="project" value="UniProtKB-UniRule"/>
</dbReference>
<dbReference type="SUPFAM" id="SSF52418">
    <property type="entry name" value="Nucleoside phosphorylase/phosphoribosyltransferase catalytic domain"/>
    <property type="match status" value="1"/>
</dbReference>
<sequence>METKVFTIQEALAKVVGNQHLTRSEASQVMGTIMQGEATPAQIGAIATALRMKGETKDEITGFAETMRSHGNHVQAGSGELLDTCGTGGSGIHKFNISTASSIIAAAAGIRVAKHGNRAMSGKTGSADVLEALGVQISLTPEQASACLHDIGICFMFAQLYHPSLRHAAAPRRELGIRTIFNMLGPLTNPAGADRQLLGLYDRTRTETIAEVLGELGLSRALVVSSHDGLDEISISAPTQISELRDGVVRTFDLTPEELGLRRHPIGEVKGGEPAVNAGIIRSIFDGKERGAYRDIVLANAGACIYVGGLASTLADGVELAAAVIDQGRAMAKLQELIQTTGELTHVS</sequence>
<feature type="binding site" evidence="12">
    <location>
        <position position="172"/>
    </location>
    <ligand>
        <name>anthranilate</name>
        <dbReference type="ChEBI" id="CHEBI:16567"/>
        <label>2</label>
    </ligand>
</feature>
<dbReference type="RefSeq" id="WP_108996170.1">
    <property type="nucleotide sequence ID" value="NZ_BDQX01000458.1"/>
</dbReference>
<evidence type="ECO:0000256" key="12">
    <source>
        <dbReference type="HAMAP-Rule" id="MF_00211"/>
    </source>
</evidence>
<dbReference type="GO" id="GO:0005829">
    <property type="term" value="C:cytosol"/>
    <property type="evidence" value="ECO:0007669"/>
    <property type="project" value="TreeGrafter"/>
</dbReference>
<feature type="domain" description="Glycosyl transferase family 3" evidence="13">
    <location>
        <begin position="80"/>
        <end position="330"/>
    </location>
</feature>
<comment type="caution">
    <text evidence="12">Lacks conserved residue(s) required for the propagation of feature annotation.</text>
</comment>
<dbReference type="SUPFAM" id="SSF47648">
    <property type="entry name" value="Nucleoside phosphorylase/phosphoribosyltransferase N-terminal domain"/>
    <property type="match status" value="1"/>
</dbReference>
<dbReference type="HAMAP" id="MF_00211">
    <property type="entry name" value="TrpD"/>
    <property type="match status" value="1"/>
</dbReference>
<keyword evidence="9 12" id="KW-0057">Aromatic amino acid biosynthesis</keyword>
<feature type="binding site" evidence="12">
    <location>
        <begin position="96"/>
        <end position="99"/>
    </location>
    <ligand>
        <name>5-phospho-alpha-D-ribose 1-diphosphate</name>
        <dbReference type="ChEBI" id="CHEBI:58017"/>
    </ligand>
</feature>
<feature type="domain" description="Glycosyl transferase family 3 N-terminal" evidence="14">
    <location>
        <begin position="9"/>
        <end position="71"/>
    </location>
</feature>